<sequence>MNEISLFDKTTSKIGMSGLGNSTMKKDEFLKLLVEQLKHQDPMSPMNSQDFASQLAQFSSLEQLTNMSGMMEESVQADLMLTQAINNTMATSFIGKNVSAAGDMIELTKDTPVDISFQLNGRAENVIVNVLDGAGNIVKGIELGALSEGKQSLTWDGKNTNGDEVPEGEYKIQVIALDSDNDPVGTLTMVQGIITGIKYTDGTAVFVVNDEEIPFSKVIEITAAEG</sequence>
<dbReference type="Pfam" id="PF13861">
    <property type="entry name" value="FLgD_tudor"/>
    <property type="match status" value="1"/>
</dbReference>
<dbReference type="Gene3D" id="2.60.40.4070">
    <property type="match status" value="1"/>
</dbReference>
<reference evidence="4" key="1">
    <citation type="submission" date="2018-05" db="EMBL/GenBank/DDBJ databases">
        <authorList>
            <person name="Lanie J.A."/>
            <person name="Ng W.-L."/>
            <person name="Kazmierczak K.M."/>
            <person name="Andrzejewski T.M."/>
            <person name="Davidsen T.M."/>
            <person name="Wayne K.J."/>
            <person name="Tettelin H."/>
            <person name="Glass J.I."/>
            <person name="Rusch D."/>
            <person name="Podicherti R."/>
            <person name="Tsui H.-C.T."/>
            <person name="Winkler M.E."/>
        </authorList>
    </citation>
    <scope>NUCLEOTIDE SEQUENCE</scope>
</reference>
<protein>
    <submittedName>
        <fullName evidence="4">Uncharacterized protein</fullName>
    </submittedName>
</protein>
<evidence type="ECO:0000259" key="3">
    <source>
        <dbReference type="Pfam" id="PF13861"/>
    </source>
</evidence>
<dbReference type="Pfam" id="PF13860">
    <property type="entry name" value="FlgD_ig"/>
    <property type="match status" value="1"/>
</dbReference>
<dbReference type="Gene3D" id="2.30.30.910">
    <property type="match status" value="1"/>
</dbReference>
<name>A0A382A3T7_9ZZZZ</name>
<keyword evidence="1" id="KW-1005">Bacterial flagellum biogenesis</keyword>
<dbReference type="InterPro" id="IPR005648">
    <property type="entry name" value="FlgD"/>
</dbReference>
<dbReference type="Pfam" id="PF03963">
    <property type="entry name" value="FlgD"/>
    <property type="match status" value="1"/>
</dbReference>
<dbReference type="InterPro" id="IPR025965">
    <property type="entry name" value="FlgD/Vpr_Ig-like"/>
</dbReference>
<dbReference type="GO" id="GO:0044781">
    <property type="term" value="P:bacterial-type flagellum organization"/>
    <property type="evidence" value="ECO:0007669"/>
    <property type="project" value="UniProtKB-KW"/>
</dbReference>
<evidence type="ECO:0000256" key="1">
    <source>
        <dbReference type="ARBA" id="ARBA00022795"/>
    </source>
</evidence>
<dbReference type="InterPro" id="IPR025963">
    <property type="entry name" value="FLgD_Tudor"/>
</dbReference>
<feature type="domain" description="FlgD/Vpr Ig-like" evidence="2">
    <location>
        <begin position="104"/>
        <end position="177"/>
    </location>
</feature>
<evidence type="ECO:0000259" key="2">
    <source>
        <dbReference type="Pfam" id="PF13860"/>
    </source>
</evidence>
<organism evidence="4">
    <name type="scientific">marine metagenome</name>
    <dbReference type="NCBI Taxonomy" id="408172"/>
    <lineage>
        <taxon>unclassified sequences</taxon>
        <taxon>metagenomes</taxon>
        <taxon>ecological metagenomes</taxon>
    </lineage>
</organism>
<dbReference type="AlphaFoldDB" id="A0A382A3T7"/>
<proteinExistence type="predicted"/>
<feature type="domain" description="FlgD Tudor-like" evidence="3">
    <location>
        <begin position="88"/>
        <end position="218"/>
    </location>
</feature>
<accession>A0A382A3T7</accession>
<gene>
    <name evidence="4" type="ORF">METZ01_LOCUS148878</name>
</gene>
<dbReference type="EMBL" id="UINC01023747">
    <property type="protein sequence ID" value="SVA96024.1"/>
    <property type="molecule type" value="Genomic_DNA"/>
</dbReference>
<evidence type="ECO:0000313" key="4">
    <source>
        <dbReference type="EMBL" id="SVA96024.1"/>
    </source>
</evidence>